<accession>A0A2A2KJR3</accession>
<organism evidence="9 10">
    <name type="scientific">Diploscapter pachys</name>
    <dbReference type="NCBI Taxonomy" id="2018661"/>
    <lineage>
        <taxon>Eukaryota</taxon>
        <taxon>Metazoa</taxon>
        <taxon>Ecdysozoa</taxon>
        <taxon>Nematoda</taxon>
        <taxon>Chromadorea</taxon>
        <taxon>Rhabditida</taxon>
        <taxon>Rhabditina</taxon>
        <taxon>Rhabditomorpha</taxon>
        <taxon>Rhabditoidea</taxon>
        <taxon>Rhabditidae</taxon>
        <taxon>Diploscapter</taxon>
    </lineage>
</organism>
<comment type="cofactor">
    <cofactor evidence="1 8">
        <name>heme</name>
        <dbReference type="ChEBI" id="CHEBI:30413"/>
    </cofactor>
</comment>
<dbReference type="GO" id="GO:0020037">
    <property type="term" value="F:heme binding"/>
    <property type="evidence" value="ECO:0007669"/>
    <property type="project" value="InterPro"/>
</dbReference>
<dbReference type="GO" id="GO:0004497">
    <property type="term" value="F:monooxygenase activity"/>
    <property type="evidence" value="ECO:0007669"/>
    <property type="project" value="UniProtKB-KW"/>
</dbReference>
<dbReference type="GO" id="GO:0005506">
    <property type="term" value="F:iron ion binding"/>
    <property type="evidence" value="ECO:0007669"/>
    <property type="project" value="InterPro"/>
</dbReference>
<dbReference type="Pfam" id="PF00067">
    <property type="entry name" value="p450"/>
    <property type="match status" value="2"/>
</dbReference>
<dbReference type="SUPFAM" id="SSF48264">
    <property type="entry name" value="Cytochrome P450"/>
    <property type="match status" value="2"/>
</dbReference>
<dbReference type="CDD" id="cd11055">
    <property type="entry name" value="CYP3A-like"/>
    <property type="match status" value="2"/>
</dbReference>
<evidence type="ECO:0000256" key="2">
    <source>
        <dbReference type="ARBA" id="ARBA00010617"/>
    </source>
</evidence>
<keyword evidence="6 8" id="KW-0408">Iron</keyword>
<protein>
    <recommendedName>
        <fullName evidence="11">Cytochrome P450</fullName>
    </recommendedName>
</protein>
<dbReference type="STRING" id="2018661.A0A2A2KJR3"/>
<dbReference type="PRINTS" id="PR00463">
    <property type="entry name" value="EP450I"/>
</dbReference>
<evidence type="ECO:0000256" key="4">
    <source>
        <dbReference type="ARBA" id="ARBA00022723"/>
    </source>
</evidence>
<dbReference type="InterPro" id="IPR017972">
    <property type="entry name" value="Cyt_P450_CS"/>
</dbReference>
<comment type="similarity">
    <text evidence="2">Belongs to the cytochrome P450 family.</text>
</comment>
<keyword evidence="10" id="KW-1185">Reference proteome</keyword>
<dbReference type="EMBL" id="LIAE01008391">
    <property type="protein sequence ID" value="PAV74175.1"/>
    <property type="molecule type" value="Genomic_DNA"/>
</dbReference>
<evidence type="ECO:0000256" key="3">
    <source>
        <dbReference type="ARBA" id="ARBA00022617"/>
    </source>
</evidence>
<dbReference type="InterPro" id="IPR002401">
    <property type="entry name" value="Cyt_P450_E_grp-I"/>
</dbReference>
<keyword evidence="5" id="KW-0560">Oxidoreductase</keyword>
<dbReference type="PANTHER" id="PTHR24292">
    <property type="entry name" value="CYTOCHROME P450"/>
    <property type="match status" value="1"/>
</dbReference>
<evidence type="ECO:0000256" key="6">
    <source>
        <dbReference type="ARBA" id="ARBA00023004"/>
    </source>
</evidence>
<dbReference type="InterPro" id="IPR050476">
    <property type="entry name" value="Insect_CytP450_Detox"/>
</dbReference>
<dbReference type="PRINTS" id="PR00385">
    <property type="entry name" value="P450"/>
</dbReference>
<evidence type="ECO:0008006" key="11">
    <source>
        <dbReference type="Google" id="ProtNLM"/>
    </source>
</evidence>
<keyword evidence="4 8" id="KW-0479">Metal-binding</keyword>
<gene>
    <name evidence="9" type="ORF">WR25_08746</name>
</gene>
<name>A0A2A2KJR3_9BILA</name>
<sequence length="909" mass="104096">MNISSEWKKIYGPTFGIYEGLRKMLITSDLDIINEVFVKQFDNFHGRKTNPLAGNPDTRDRAHVFLARGARWKRLRTITSPSFSNTSLKKIYNLVEDSAVEMTKLLEKKANTEINIREYYHEYTMDIIARVALGQRGSLMFNNPLTALIVKFVEFDFRGIVSMLAHCTPLPIQIVQTIFFLTAKIFRRDTPLAFVRILETIGKAIDDRVKQREEDEKRGIERGEPADFIDMYLDVKVDDLRDKIGDFSKNNVSVSKNMTYQEIKGQLLVFLIAGFDTTANSLSYTSYLLAKHPDKMKKLQEEIDRECAGTTIDYDALGKLKYLEAVFKETLRMYPLAASVNSRQCMKSTTIGDMEIEEGAYVCANTWDLHYDKKLWGPDADEFVPERWLNGTPHPPGAYMPFGAGPRICIGMRLAYIEEKLALCYILRKFDMVEGPNTGEKLKIHGSALVHPDYVKKYGKTFGMYEGLRKYLVTSDMNMITEVFMKQFDNFHARNTSPMYGDVDTRPNAHIFVARGHRWKRLRTIANPSFSSASLRKIHGLVEDSAMEMVKHLENKVNDEIDIRVYFQEFTIDIIGRLAMGQKGSQMFNNPLLPVLIRYFEIDYRYFANMLAYCTPLPYSIIQMVVKISSIIFKDTFPFLQLLAKIGQALDDRIKQREEDKKRGLEPSEPTDFIDLFLDAKVDEIPETFGDFSKININVSKTLTYEEIKGQLAIFLIAGFDTTANSLSYASFLLAKNPDKLKKLQEEIDREYPGTTIDYDTLGKLKYLDAVFKETLRLYPVAGGVNIRLCMKSTKIGNMQIEEGTFVQANTWEIHHDKEIYGQDADNFIPERWLNGPSFPPCAYQAFGMGPRICIGMRLAYMEEKLALCHILRKFDITGGPNSGETLKLRTRAALVHPDHVNVVIKARN</sequence>
<dbReference type="PANTHER" id="PTHR24292:SF102">
    <property type="entry name" value="CYTOCHROME P450 FAMILY-RELATED"/>
    <property type="match status" value="1"/>
</dbReference>
<evidence type="ECO:0000256" key="1">
    <source>
        <dbReference type="ARBA" id="ARBA00001971"/>
    </source>
</evidence>
<comment type="caution">
    <text evidence="9">The sequence shown here is derived from an EMBL/GenBank/DDBJ whole genome shotgun (WGS) entry which is preliminary data.</text>
</comment>
<dbReference type="Gene3D" id="1.10.630.10">
    <property type="entry name" value="Cytochrome P450"/>
    <property type="match status" value="2"/>
</dbReference>
<keyword evidence="3 8" id="KW-0349">Heme</keyword>
<dbReference type="InterPro" id="IPR036396">
    <property type="entry name" value="Cyt_P450_sf"/>
</dbReference>
<dbReference type="InterPro" id="IPR001128">
    <property type="entry name" value="Cyt_P450"/>
</dbReference>
<proteinExistence type="inferred from homology"/>
<evidence type="ECO:0000313" key="10">
    <source>
        <dbReference type="Proteomes" id="UP000218231"/>
    </source>
</evidence>
<dbReference type="AlphaFoldDB" id="A0A2A2KJR3"/>
<dbReference type="OrthoDB" id="2789670at2759"/>
<evidence type="ECO:0000256" key="5">
    <source>
        <dbReference type="ARBA" id="ARBA00023002"/>
    </source>
</evidence>
<keyword evidence="7" id="KW-0503">Monooxygenase</keyword>
<evidence type="ECO:0000313" key="9">
    <source>
        <dbReference type="EMBL" id="PAV74175.1"/>
    </source>
</evidence>
<feature type="binding site" description="axial binding residue" evidence="8">
    <location>
        <position position="854"/>
    </location>
    <ligand>
        <name>heme</name>
        <dbReference type="ChEBI" id="CHEBI:30413"/>
    </ligand>
    <ligandPart>
        <name>Fe</name>
        <dbReference type="ChEBI" id="CHEBI:18248"/>
    </ligandPart>
</feature>
<evidence type="ECO:0000256" key="7">
    <source>
        <dbReference type="ARBA" id="ARBA00023033"/>
    </source>
</evidence>
<dbReference type="Proteomes" id="UP000218231">
    <property type="component" value="Unassembled WGS sequence"/>
</dbReference>
<dbReference type="PROSITE" id="PS00086">
    <property type="entry name" value="CYTOCHROME_P450"/>
    <property type="match status" value="2"/>
</dbReference>
<reference evidence="9 10" key="1">
    <citation type="journal article" date="2017" name="Curr. Biol.">
        <title>Genome architecture and evolution of a unichromosomal asexual nematode.</title>
        <authorList>
            <person name="Fradin H."/>
            <person name="Zegar C."/>
            <person name="Gutwein M."/>
            <person name="Lucas J."/>
            <person name="Kovtun M."/>
            <person name="Corcoran D."/>
            <person name="Baugh L.R."/>
            <person name="Kiontke K."/>
            <person name="Gunsalus K."/>
            <person name="Fitch D.H."/>
            <person name="Piano F."/>
        </authorList>
    </citation>
    <scope>NUCLEOTIDE SEQUENCE [LARGE SCALE GENOMIC DNA]</scope>
    <source>
        <strain evidence="9">PF1309</strain>
    </source>
</reference>
<dbReference type="FunFam" id="1.10.630.10:FF:000182">
    <property type="entry name" value="Cytochrome P450 3A4"/>
    <property type="match status" value="1"/>
</dbReference>
<evidence type="ECO:0000256" key="8">
    <source>
        <dbReference type="PIRSR" id="PIRSR602401-1"/>
    </source>
</evidence>
<dbReference type="GO" id="GO:0016705">
    <property type="term" value="F:oxidoreductase activity, acting on paired donors, with incorporation or reduction of molecular oxygen"/>
    <property type="evidence" value="ECO:0007669"/>
    <property type="project" value="InterPro"/>
</dbReference>